<keyword evidence="3" id="KW-1185">Reference proteome</keyword>
<protein>
    <submittedName>
        <fullName evidence="2">Uncharacterized protein</fullName>
    </submittedName>
</protein>
<keyword evidence="1" id="KW-1133">Transmembrane helix</keyword>
<evidence type="ECO:0000313" key="3">
    <source>
        <dbReference type="Proteomes" id="UP000325780"/>
    </source>
</evidence>
<evidence type="ECO:0000256" key="1">
    <source>
        <dbReference type="SAM" id="Phobius"/>
    </source>
</evidence>
<sequence length="69" mass="8433">MYYTFPSCMTTMIRCLHVYSFGVFVLHWAWNWVCINCRKILWMGLYSMTWCTNSHSNENREHTRNEMSL</sequence>
<keyword evidence="1" id="KW-0472">Membrane</keyword>
<dbReference type="EMBL" id="ML742034">
    <property type="protein sequence ID" value="KAE8153895.1"/>
    <property type="molecule type" value="Genomic_DNA"/>
</dbReference>
<evidence type="ECO:0000313" key="2">
    <source>
        <dbReference type="EMBL" id="KAE8153895.1"/>
    </source>
</evidence>
<proteinExistence type="predicted"/>
<dbReference type="AlphaFoldDB" id="A0A5N6U5I0"/>
<organism evidence="2 3">
    <name type="scientific">Aspergillus avenaceus</name>
    <dbReference type="NCBI Taxonomy" id="36643"/>
    <lineage>
        <taxon>Eukaryota</taxon>
        <taxon>Fungi</taxon>
        <taxon>Dikarya</taxon>
        <taxon>Ascomycota</taxon>
        <taxon>Pezizomycotina</taxon>
        <taxon>Eurotiomycetes</taxon>
        <taxon>Eurotiomycetidae</taxon>
        <taxon>Eurotiales</taxon>
        <taxon>Aspergillaceae</taxon>
        <taxon>Aspergillus</taxon>
        <taxon>Aspergillus subgen. Circumdati</taxon>
    </lineage>
</organism>
<keyword evidence="1" id="KW-0812">Transmembrane</keyword>
<name>A0A5N6U5I0_ASPAV</name>
<gene>
    <name evidence="2" type="ORF">BDV25DRAFT_148635</name>
</gene>
<feature type="transmembrane region" description="Helical" evidence="1">
    <location>
        <begin position="12"/>
        <end position="30"/>
    </location>
</feature>
<dbReference type="Proteomes" id="UP000325780">
    <property type="component" value="Unassembled WGS sequence"/>
</dbReference>
<accession>A0A5N6U5I0</accession>
<reference evidence="2 3" key="1">
    <citation type="submission" date="2019-04" db="EMBL/GenBank/DDBJ databases">
        <title>Friends and foes A comparative genomics study of 23 Aspergillus species from section Flavi.</title>
        <authorList>
            <consortium name="DOE Joint Genome Institute"/>
            <person name="Kjaerbolling I."/>
            <person name="Vesth T."/>
            <person name="Frisvad J.C."/>
            <person name="Nybo J.L."/>
            <person name="Theobald S."/>
            <person name="Kildgaard S."/>
            <person name="Isbrandt T."/>
            <person name="Kuo A."/>
            <person name="Sato A."/>
            <person name="Lyhne E.K."/>
            <person name="Kogle M.E."/>
            <person name="Wiebenga A."/>
            <person name="Kun R.S."/>
            <person name="Lubbers R.J."/>
            <person name="Makela M.R."/>
            <person name="Barry K."/>
            <person name="Chovatia M."/>
            <person name="Clum A."/>
            <person name="Daum C."/>
            <person name="Haridas S."/>
            <person name="He G."/>
            <person name="LaButti K."/>
            <person name="Lipzen A."/>
            <person name="Mondo S."/>
            <person name="Riley R."/>
            <person name="Salamov A."/>
            <person name="Simmons B.A."/>
            <person name="Magnuson J.K."/>
            <person name="Henrissat B."/>
            <person name="Mortensen U.H."/>
            <person name="Larsen T.O."/>
            <person name="Devries R.P."/>
            <person name="Grigoriev I.V."/>
            <person name="Machida M."/>
            <person name="Baker S.E."/>
            <person name="Andersen M.R."/>
        </authorList>
    </citation>
    <scope>NUCLEOTIDE SEQUENCE [LARGE SCALE GENOMIC DNA]</scope>
    <source>
        <strain evidence="2 3">IBT 18842</strain>
    </source>
</reference>